<dbReference type="PRINTS" id="PR00409">
    <property type="entry name" value="PHDIOXRDTASE"/>
</dbReference>
<evidence type="ECO:0000256" key="1">
    <source>
        <dbReference type="ARBA" id="ARBA00022630"/>
    </source>
</evidence>
<dbReference type="Proteomes" id="UP001419910">
    <property type="component" value="Unassembled WGS sequence"/>
</dbReference>
<evidence type="ECO:0000256" key="5">
    <source>
        <dbReference type="ARBA" id="ARBA00023014"/>
    </source>
</evidence>
<keyword evidence="8" id="KW-1185">Reference proteome</keyword>
<evidence type="ECO:0000256" key="3">
    <source>
        <dbReference type="ARBA" id="ARBA00022723"/>
    </source>
</evidence>
<name>A0ABU9YCT6_9SPHN</name>
<reference evidence="7 8" key="1">
    <citation type="submission" date="2024-05" db="EMBL/GenBank/DDBJ databases">
        <authorList>
            <person name="Liu Q."/>
            <person name="Xin Y.-H."/>
        </authorList>
    </citation>
    <scope>NUCLEOTIDE SEQUENCE [LARGE SCALE GENOMIC DNA]</scope>
    <source>
        <strain evidence="7 8">CGMCC 1.10181</strain>
    </source>
</reference>
<comment type="caution">
    <text evidence="7">The sequence shown here is derived from an EMBL/GenBank/DDBJ whole genome shotgun (WGS) entry which is preliminary data.</text>
</comment>
<feature type="domain" description="FAD-binding FR-type" evidence="6">
    <location>
        <begin position="16"/>
        <end position="117"/>
    </location>
</feature>
<dbReference type="Gene3D" id="2.40.30.10">
    <property type="entry name" value="Translation factors"/>
    <property type="match status" value="1"/>
</dbReference>
<sequence>MSGADEVTENQDATASSWFGVRVHRRQFLAPDIVSLELESASGEPLPGWSAGAHVEVGFSNTISRCYSLCGDPDGGGFYRLVIHLELGGVASQLLATSMEEGTRLRIRVSKNDFVLDESAPHSLLIGGGMGVTPLIAMAYRLRRLGRSFVLHFSVRTRARAILVDEFALAFGERFELHSDDGSAGPPIDVAALVEKLPENTAVYFCGPEAFMDMVRQRATQAGVKPERLHAEAFSIRSPRP</sequence>
<dbReference type="SUPFAM" id="SSF52343">
    <property type="entry name" value="Ferredoxin reductase-like, C-terminal NADP-linked domain"/>
    <property type="match status" value="1"/>
</dbReference>
<keyword evidence="1" id="KW-0285">Flavoprotein</keyword>
<evidence type="ECO:0000313" key="7">
    <source>
        <dbReference type="EMBL" id="MEN2793624.1"/>
    </source>
</evidence>
<dbReference type="InterPro" id="IPR017938">
    <property type="entry name" value="Riboflavin_synthase-like_b-brl"/>
</dbReference>
<dbReference type="EMBL" id="JBDIME010000058">
    <property type="protein sequence ID" value="MEN2793624.1"/>
    <property type="molecule type" value="Genomic_DNA"/>
</dbReference>
<dbReference type="InterPro" id="IPR039261">
    <property type="entry name" value="FNR_nucleotide-bd"/>
</dbReference>
<dbReference type="PANTHER" id="PTHR47354">
    <property type="entry name" value="NADH OXIDOREDUCTASE HCR"/>
    <property type="match status" value="1"/>
</dbReference>
<evidence type="ECO:0000256" key="2">
    <source>
        <dbReference type="ARBA" id="ARBA00022714"/>
    </source>
</evidence>
<dbReference type="RefSeq" id="WP_343891534.1">
    <property type="nucleotide sequence ID" value="NZ_BAAAEH010000046.1"/>
</dbReference>
<dbReference type="SUPFAM" id="SSF63380">
    <property type="entry name" value="Riboflavin synthase domain-like"/>
    <property type="match status" value="1"/>
</dbReference>
<organism evidence="7 8">
    <name type="scientific">Sphingomonas oligophenolica</name>
    <dbReference type="NCBI Taxonomy" id="301154"/>
    <lineage>
        <taxon>Bacteria</taxon>
        <taxon>Pseudomonadati</taxon>
        <taxon>Pseudomonadota</taxon>
        <taxon>Alphaproteobacteria</taxon>
        <taxon>Sphingomonadales</taxon>
        <taxon>Sphingomonadaceae</taxon>
        <taxon>Sphingomonas</taxon>
    </lineage>
</organism>
<accession>A0ABU9YCT6</accession>
<dbReference type="PANTHER" id="PTHR47354:SF1">
    <property type="entry name" value="CARNITINE MONOOXYGENASE REDUCTASE SUBUNIT"/>
    <property type="match status" value="1"/>
</dbReference>
<evidence type="ECO:0000256" key="4">
    <source>
        <dbReference type="ARBA" id="ARBA00023004"/>
    </source>
</evidence>
<dbReference type="PROSITE" id="PS51384">
    <property type="entry name" value="FAD_FR"/>
    <property type="match status" value="1"/>
</dbReference>
<evidence type="ECO:0000313" key="8">
    <source>
        <dbReference type="Proteomes" id="UP001419910"/>
    </source>
</evidence>
<dbReference type="Gene3D" id="3.40.50.80">
    <property type="entry name" value="Nucleotide-binding domain of ferredoxin-NADP reductase (FNR) module"/>
    <property type="match status" value="1"/>
</dbReference>
<proteinExistence type="predicted"/>
<dbReference type="InterPro" id="IPR050415">
    <property type="entry name" value="MRET"/>
</dbReference>
<dbReference type="InterPro" id="IPR017927">
    <property type="entry name" value="FAD-bd_FR_type"/>
</dbReference>
<evidence type="ECO:0000259" key="6">
    <source>
        <dbReference type="PROSITE" id="PS51384"/>
    </source>
</evidence>
<dbReference type="InterPro" id="IPR008333">
    <property type="entry name" value="Cbr1-like_FAD-bd_dom"/>
</dbReference>
<keyword evidence="4" id="KW-0408">Iron</keyword>
<keyword evidence="3" id="KW-0479">Metal-binding</keyword>
<protein>
    <submittedName>
        <fullName evidence="7">Ferredoxin reductase</fullName>
    </submittedName>
</protein>
<dbReference type="CDD" id="cd06185">
    <property type="entry name" value="PDR_like"/>
    <property type="match status" value="1"/>
</dbReference>
<keyword evidence="2" id="KW-0001">2Fe-2S</keyword>
<keyword evidence="5" id="KW-0411">Iron-sulfur</keyword>
<dbReference type="Pfam" id="PF00970">
    <property type="entry name" value="FAD_binding_6"/>
    <property type="match status" value="1"/>
</dbReference>
<gene>
    <name evidence="7" type="ORF">ABC974_28685</name>
</gene>